<dbReference type="RefSeq" id="WP_006215190.1">
    <property type="nucleotide sequence ID" value="NZ_ANHZ02000018.1"/>
</dbReference>
<keyword evidence="3" id="KW-1185">Reference proteome</keyword>
<dbReference type="EMBL" id="ANHZ02000018">
    <property type="protein sequence ID" value="EME35996.1"/>
    <property type="molecule type" value="Genomic_DNA"/>
</dbReference>
<dbReference type="InterPro" id="IPR036705">
    <property type="entry name" value="Ribosyl_crysJ1_sf"/>
</dbReference>
<dbReference type="Gene3D" id="1.10.4080.10">
    <property type="entry name" value="ADP-ribosylation/Crystallin J1"/>
    <property type="match status" value="1"/>
</dbReference>
<proteinExistence type="predicted"/>
<protein>
    <recommendedName>
        <fullName evidence="4">ADP-ribosylglycohydrolase</fullName>
    </recommendedName>
</protein>
<comment type="caution">
    <text evidence="2">The sequence shown here is derived from an EMBL/GenBank/DDBJ whole genome shotgun (WGS) entry which is preliminary data.</text>
</comment>
<dbReference type="Proteomes" id="UP000009877">
    <property type="component" value="Unassembled WGS sequence"/>
</dbReference>
<feature type="region of interest" description="Disordered" evidence="1">
    <location>
        <begin position="43"/>
        <end position="86"/>
    </location>
</feature>
<feature type="region of interest" description="Disordered" evidence="1">
    <location>
        <begin position="306"/>
        <end position="339"/>
    </location>
</feature>
<name>M2XA80_9MICC</name>
<organism evidence="2 3">
    <name type="scientific">Kocuria palustris PEL</name>
    <dbReference type="NCBI Taxonomy" id="1236550"/>
    <lineage>
        <taxon>Bacteria</taxon>
        <taxon>Bacillati</taxon>
        <taxon>Actinomycetota</taxon>
        <taxon>Actinomycetes</taxon>
        <taxon>Micrococcales</taxon>
        <taxon>Micrococcaceae</taxon>
        <taxon>Kocuria</taxon>
    </lineage>
</organism>
<dbReference type="AlphaFoldDB" id="M2XA80"/>
<gene>
    <name evidence="2" type="ORF">C884_00764</name>
</gene>
<sequence>MTPSSSSPALSPDQGTLADLPGIADRVRAIMLAGALGDALTAQPEPAQAPAAPPEGVSTAAGGQVLGIPSPGAAQGGSPGAGAASGGAAASIADAAAVSGPTTLQLQPLRISADTQLSLYTMDGLLESIEWASAGEAADETACQWLAQLRWLRTQDVEWPESAPSPLPRWIDAHQVLHADHGHQGQTLEALLTGSMGLVERPVLPEAQDRTAVIRSIPYGLLPVGWRSIAPLSIDAAAITHGRAEAQTAATALALMLQAAQVEGCRGSEEPVRTAAESALDVLGRLTRPTRGTSELLQAVLDGRDPDTAAGVAQDADTPQGQPDSGAAGSSAGPDRDTSSRTLAIGLRCALEAEQTGASAPELWKTAVAAAQRAQGSDARGSAPLAAALIAAAHGSASLEAQQIGRLEAREVIEEACQRWVQLLGLTG</sequence>
<feature type="compositionally biased region" description="Gly residues" evidence="1">
    <location>
        <begin position="74"/>
        <end position="85"/>
    </location>
</feature>
<dbReference type="SUPFAM" id="SSF101478">
    <property type="entry name" value="ADP-ribosylglycohydrolase"/>
    <property type="match status" value="1"/>
</dbReference>
<evidence type="ECO:0000313" key="2">
    <source>
        <dbReference type="EMBL" id="EME35996.1"/>
    </source>
</evidence>
<accession>M2XA80</accession>
<evidence type="ECO:0000313" key="3">
    <source>
        <dbReference type="Proteomes" id="UP000009877"/>
    </source>
</evidence>
<reference evidence="2 3" key="1">
    <citation type="journal article" date="2014" name="Genome Announc.">
        <title>Draft Genome Sequence of Kocuria palustris PEL.</title>
        <authorList>
            <person name="Sharma G."/>
            <person name="Khatri I."/>
            <person name="Subramanian S."/>
        </authorList>
    </citation>
    <scope>NUCLEOTIDE SEQUENCE [LARGE SCALE GENOMIC DNA]</scope>
    <source>
        <strain evidence="2 3">PEL</strain>
    </source>
</reference>
<dbReference type="STRING" id="71999.KPaMU14_04315"/>
<evidence type="ECO:0000256" key="1">
    <source>
        <dbReference type="SAM" id="MobiDB-lite"/>
    </source>
</evidence>
<evidence type="ECO:0008006" key="4">
    <source>
        <dbReference type="Google" id="ProtNLM"/>
    </source>
</evidence>